<dbReference type="PRINTS" id="PR00502">
    <property type="entry name" value="NUDIXFAMILY"/>
</dbReference>
<dbReference type="InterPro" id="IPR020084">
    <property type="entry name" value="NUDIX_hydrolase_CS"/>
</dbReference>
<comment type="caution">
    <text evidence="5">The sequence shown here is derived from an EMBL/GenBank/DDBJ whole genome shotgun (WGS) entry which is preliminary data.</text>
</comment>
<dbReference type="Proteomes" id="UP000644548">
    <property type="component" value="Unassembled WGS sequence"/>
</dbReference>
<dbReference type="SUPFAM" id="SSF55811">
    <property type="entry name" value="Nudix"/>
    <property type="match status" value="1"/>
</dbReference>
<dbReference type="RefSeq" id="WP_189072190.1">
    <property type="nucleotide sequence ID" value="NZ_BMQN01000001.1"/>
</dbReference>
<dbReference type="InterPro" id="IPR020476">
    <property type="entry name" value="Nudix_hydrolase"/>
</dbReference>
<organism evidence="5 6">
    <name type="scientific">Deinococcus sedimenti</name>
    <dbReference type="NCBI Taxonomy" id="1867090"/>
    <lineage>
        <taxon>Bacteria</taxon>
        <taxon>Thermotogati</taxon>
        <taxon>Deinococcota</taxon>
        <taxon>Deinococci</taxon>
        <taxon>Deinococcales</taxon>
        <taxon>Deinococcaceae</taxon>
        <taxon>Deinococcus</taxon>
    </lineage>
</organism>
<dbReference type="PANTHER" id="PTHR43046:SF14">
    <property type="entry name" value="MUTT_NUDIX FAMILY PROTEIN"/>
    <property type="match status" value="1"/>
</dbReference>
<dbReference type="Pfam" id="PF00293">
    <property type="entry name" value="NUDIX"/>
    <property type="match status" value="1"/>
</dbReference>
<reference evidence="6" key="1">
    <citation type="journal article" date="2019" name="Int. J. Syst. Evol. Microbiol.">
        <title>The Global Catalogue of Microorganisms (GCM) 10K type strain sequencing project: providing services to taxonomists for standard genome sequencing and annotation.</title>
        <authorList>
            <consortium name="The Broad Institute Genomics Platform"/>
            <consortium name="The Broad Institute Genome Sequencing Center for Infectious Disease"/>
            <person name="Wu L."/>
            <person name="Ma J."/>
        </authorList>
    </citation>
    <scope>NUCLEOTIDE SEQUENCE [LARGE SCALE GENOMIC DNA]</scope>
    <source>
        <strain evidence="6">JCM 31405</strain>
    </source>
</reference>
<keyword evidence="2 3" id="KW-0378">Hydrolase</keyword>
<dbReference type="PROSITE" id="PS00893">
    <property type="entry name" value="NUDIX_BOX"/>
    <property type="match status" value="1"/>
</dbReference>
<accession>A0ABQ2S183</accession>
<comment type="similarity">
    <text evidence="3">Belongs to the Nudix hydrolase family.</text>
</comment>
<evidence type="ECO:0000313" key="6">
    <source>
        <dbReference type="Proteomes" id="UP000644548"/>
    </source>
</evidence>
<sequence length="169" mass="18729">MQFGPEWHTPVEHRAAGVVILNEAGDILLVRERGVPGKRQKAGLWHIPSGTVEPGENPQDTAVREAWEEAGVRAGLLKFLAAYLGHFPDGEPVLRHAWLAEALPGSTLVPTLPDEVLEVRFVPKAEFDALYDAGLIRMHHTKLFYEDALRERARGPGSSVQSHSGFRVW</sequence>
<proteinExistence type="inferred from homology"/>
<evidence type="ECO:0000256" key="3">
    <source>
        <dbReference type="RuleBase" id="RU003476"/>
    </source>
</evidence>
<evidence type="ECO:0000256" key="1">
    <source>
        <dbReference type="ARBA" id="ARBA00001946"/>
    </source>
</evidence>
<dbReference type="EMBL" id="BMQN01000001">
    <property type="protein sequence ID" value="GGR86712.1"/>
    <property type="molecule type" value="Genomic_DNA"/>
</dbReference>
<dbReference type="PROSITE" id="PS51462">
    <property type="entry name" value="NUDIX"/>
    <property type="match status" value="1"/>
</dbReference>
<comment type="cofactor">
    <cofactor evidence="1">
        <name>Mg(2+)</name>
        <dbReference type="ChEBI" id="CHEBI:18420"/>
    </cofactor>
</comment>
<protein>
    <submittedName>
        <fullName evidence="5">DNA mismatch repair protein MutT</fullName>
    </submittedName>
</protein>
<keyword evidence="6" id="KW-1185">Reference proteome</keyword>
<dbReference type="PANTHER" id="PTHR43046">
    <property type="entry name" value="GDP-MANNOSE MANNOSYL HYDROLASE"/>
    <property type="match status" value="1"/>
</dbReference>
<evidence type="ECO:0000313" key="5">
    <source>
        <dbReference type="EMBL" id="GGR86712.1"/>
    </source>
</evidence>
<evidence type="ECO:0000259" key="4">
    <source>
        <dbReference type="PROSITE" id="PS51462"/>
    </source>
</evidence>
<dbReference type="InterPro" id="IPR048157">
    <property type="entry name" value="Nud_hyd_Dein"/>
</dbReference>
<dbReference type="NCBIfam" id="NF041652">
    <property type="entry name" value="Nud_hyd_Dein"/>
    <property type="match status" value="1"/>
</dbReference>
<evidence type="ECO:0000256" key="2">
    <source>
        <dbReference type="ARBA" id="ARBA00022801"/>
    </source>
</evidence>
<dbReference type="Gene3D" id="3.90.79.10">
    <property type="entry name" value="Nucleoside Triphosphate Pyrophosphohydrolase"/>
    <property type="match status" value="1"/>
</dbReference>
<dbReference type="InterPro" id="IPR015797">
    <property type="entry name" value="NUDIX_hydrolase-like_dom_sf"/>
</dbReference>
<feature type="domain" description="Nudix hydrolase" evidence="4">
    <location>
        <begin position="11"/>
        <end position="144"/>
    </location>
</feature>
<name>A0ABQ2S183_9DEIO</name>
<gene>
    <name evidence="5" type="ORF">GCM10008960_12340</name>
</gene>
<dbReference type="InterPro" id="IPR000086">
    <property type="entry name" value="NUDIX_hydrolase_dom"/>
</dbReference>